<sequence>MSISSEIDVHEELSGASIGPFHKLLGILITLITLFDGYDTFNPAYVIHYVVQPWGLAPSQAGFLVSSGLVGFLFGAIGHGSVADRFGRRGTLLAGLWIVNVFTLLTAMLASDFWSYCALRFVTGVGLGVLLPLGTTFINELAPKRVSNTFSLWGVTLGWSLGGVAAGLVGVFLTPQHGWQILYYVGALSIPLTFVAHAILPESPRFLAARSRVPELRALLARLRPERAAVYQTATFASVDCTLPQSTIGALLSPRYRRVSLTIWITAFLSLFAIFGLTGWIPTVMLKRGETFAASFGFGALMQAMSFIGGLTLAMLADRNFALTPRYLATWWMSGGIAVLALVFVSGHGVNLAIVAVAGFCIIGAQHVLNNFTAGSYETCFRASGVGMELGIGRVGAILGPYVIGLLQQVTGGPDAVFWAIGGASIVGALAIGSLGLAAANRLPSADVAPAEG</sequence>
<keyword evidence="3 5" id="KW-1133">Transmembrane helix</keyword>
<keyword evidence="2 5" id="KW-0812">Transmembrane</keyword>
<dbReference type="Gene3D" id="1.20.1250.20">
    <property type="entry name" value="MFS general substrate transporter like domains"/>
    <property type="match status" value="1"/>
</dbReference>
<dbReference type="PANTHER" id="PTHR23508">
    <property type="entry name" value="CARBOXYLIC ACID TRANSPORTER PROTEIN HOMOLOG"/>
    <property type="match status" value="1"/>
</dbReference>
<feature type="transmembrane region" description="Helical" evidence="5">
    <location>
        <begin position="328"/>
        <end position="346"/>
    </location>
</feature>
<feature type="domain" description="Major facilitator superfamily (MFS) profile" evidence="6">
    <location>
        <begin position="25"/>
        <end position="440"/>
    </location>
</feature>
<dbReference type="RefSeq" id="WP_063680917.1">
    <property type="nucleotide sequence ID" value="NZ_LSEF01000090.1"/>
</dbReference>
<feature type="transmembrane region" description="Helical" evidence="5">
    <location>
        <begin position="381"/>
        <end position="404"/>
    </location>
</feature>
<accession>A0A176YVV3</accession>
<feature type="transmembrane region" description="Helical" evidence="5">
    <location>
        <begin position="181"/>
        <end position="200"/>
    </location>
</feature>
<evidence type="ECO:0000313" key="8">
    <source>
        <dbReference type="Proteomes" id="UP000077173"/>
    </source>
</evidence>
<dbReference type="Proteomes" id="UP000077173">
    <property type="component" value="Unassembled WGS sequence"/>
</dbReference>
<dbReference type="InterPro" id="IPR020846">
    <property type="entry name" value="MFS_dom"/>
</dbReference>
<evidence type="ECO:0000256" key="3">
    <source>
        <dbReference type="ARBA" id="ARBA00022989"/>
    </source>
</evidence>
<dbReference type="PANTHER" id="PTHR23508:SF10">
    <property type="entry name" value="CARBOXYLIC ACID TRANSPORTER PROTEIN HOMOLOG"/>
    <property type="match status" value="1"/>
</dbReference>
<dbReference type="InterPro" id="IPR011701">
    <property type="entry name" value="MFS"/>
</dbReference>
<feature type="transmembrane region" description="Helical" evidence="5">
    <location>
        <begin position="90"/>
        <end position="107"/>
    </location>
</feature>
<evidence type="ECO:0000313" key="7">
    <source>
        <dbReference type="EMBL" id="OAF11329.1"/>
    </source>
</evidence>
<keyword evidence="4 5" id="KW-0472">Membrane</keyword>
<dbReference type="SUPFAM" id="SSF103473">
    <property type="entry name" value="MFS general substrate transporter"/>
    <property type="match status" value="1"/>
</dbReference>
<feature type="transmembrane region" description="Helical" evidence="5">
    <location>
        <begin position="293"/>
        <end position="316"/>
    </location>
</feature>
<dbReference type="AlphaFoldDB" id="A0A176YVV3"/>
<feature type="transmembrane region" description="Helical" evidence="5">
    <location>
        <begin position="261"/>
        <end position="281"/>
    </location>
</feature>
<evidence type="ECO:0000256" key="2">
    <source>
        <dbReference type="ARBA" id="ARBA00022692"/>
    </source>
</evidence>
<dbReference type="PROSITE" id="PS50850">
    <property type="entry name" value="MFS"/>
    <property type="match status" value="1"/>
</dbReference>
<gene>
    <name evidence="7" type="ORF">AXW67_24535</name>
</gene>
<feature type="transmembrane region" description="Helical" evidence="5">
    <location>
        <begin position="61"/>
        <end position="78"/>
    </location>
</feature>
<dbReference type="GO" id="GO:0005886">
    <property type="term" value="C:plasma membrane"/>
    <property type="evidence" value="ECO:0007669"/>
    <property type="project" value="TreeGrafter"/>
</dbReference>
<organism evidence="7 8">
    <name type="scientific">Bradyrhizobium neotropicale</name>
    <dbReference type="NCBI Taxonomy" id="1497615"/>
    <lineage>
        <taxon>Bacteria</taxon>
        <taxon>Pseudomonadati</taxon>
        <taxon>Pseudomonadota</taxon>
        <taxon>Alphaproteobacteria</taxon>
        <taxon>Hyphomicrobiales</taxon>
        <taxon>Nitrobacteraceae</taxon>
        <taxon>Bradyrhizobium</taxon>
    </lineage>
</organism>
<dbReference type="InterPro" id="IPR036259">
    <property type="entry name" value="MFS_trans_sf"/>
</dbReference>
<evidence type="ECO:0000256" key="4">
    <source>
        <dbReference type="ARBA" id="ARBA00023136"/>
    </source>
</evidence>
<proteinExistence type="predicted"/>
<keyword evidence="8" id="KW-1185">Reference proteome</keyword>
<comment type="caution">
    <text evidence="7">The sequence shown here is derived from an EMBL/GenBank/DDBJ whole genome shotgun (WGS) entry which is preliminary data.</text>
</comment>
<feature type="transmembrane region" description="Helical" evidence="5">
    <location>
        <begin position="416"/>
        <end position="440"/>
    </location>
</feature>
<feature type="transmembrane region" description="Helical" evidence="5">
    <location>
        <begin position="21"/>
        <end position="41"/>
    </location>
</feature>
<dbReference type="Pfam" id="PF07690">
    <property type="entry name" value="MFS_1"/>
    <property type="match status" value="1"/>
</dbReference>
<feature type="transmembrane region" description="Helical" evidence="5">
    <location>
        <begin position="352"/>
        <end position="369"/>
    </location>
</feature>
<dbReference type="EMBL" id="LSEF01000090">
    <property type="protein sequence ID" value="OAF11329.1"/>
    <property type="molecule type" value="Genomic_DNA"/>
</dbReference>
<name>A0A176YVV3_9BRAD</name>
<dbReference type="GO" id="GO:0046943">
    <property type="term" value="F:carboxylic acid transmembrane transporter activity"/>
    <property type="evidence" value="ECO:0007669"/>
    <property type="project" value="TreeGrafter"/>
</dbReference>
<evidence type="ECO:0000256" key="1">
    <source>
        <dbReference type="ARBA" id="ARBA00004141"/>
    </source>
</evidence>
<comment type="subcellular location">
    <subcellularLocation>
        <location evidence="1">Membrane</location>
        <topology evidence="1">Multi-pass membrane protein</topology>
    </subcellularLocation>
</comment>
<reference evidence="7 8" key="1">
    <citation type="submission" date="2016-02" db="EMBL/GenBank/DDBJ databases">
        <title>Draft genome sequence of the strain BR 10247T Bradyrhizobium neotropicale isolated from nodules of Centrolobium paraense.</title>
        <authorList>
            <person name="Simoes-Araujo J.L."/>
            <person name="Barauna A.C."/>
            <person name="Silva K."/>
            <person name="Zilli J.E."/>
        </authorList>
    </citation>
    <scope>NUCLEOTIDE SEQUENCE [LARGE SCALE GENOMIC DNA]</scope>
    <source>
        <strain evidence="7 8">BR 10247</strain>
    </source>
</reference>
<evidence type="ECO:0000256" key="5">
    <source>
        <dbReference type="SAM" id="Phobius"/>
    </source>
</evidence>
<feature type="transmembrane region" description="Helical" evidence="5">
    <location>
        <begin position="113"/>
        <end position="138"/>
    </location>
</feature>
<protein>
    <submittedName>
        <fullName evidence="7">MFS transporter</fullName>
    </submittedName>
</protein>
<feature type="transmembrane region" description="Helical" evidence="5">
    <location>
        <begin position="150"/>
        <end position="175"/>
    </location>
</feature>
<evidence type="ECO:0000259" key="6">
    <source>
        <dbReference type="PROSITE" id="PS50850"/>
    </source>
</evidence>